<dbReference type="GO" id="GO:0005730">
    <property type="term" value="C:nucleolus"/>
    <property type="evidence" value="ECO:0007669"/>
    <property type="project" value="TreeGrafter"/>
</dbReference>
<dbReference type="SUPFAM" id="SSF57667">
    <property type="entry name" value="beta-beta-alpha zinc fingers"/>
    <property type="match status" value="2"/>
</dbReference>
<dbReference type="Proteomes" id="UP000504637">
    <property type="component" value="Unplaced"/>
</dbReference>
<dbReference type="Gene3D" id="3.30.1490.490">
    <property type="match status" value="1"/>
</dbReference>
<dbReference type="OrthoDB" id="21474at2759"/>
<name>A0A6J3MC08_9PEZI</name>
<dbReference type="GO" id="GO:0000122">
    <property type="term" value="P:negative regulation of transcription by RNA polymerase II"/>
    <property type="evidence" value="ECO:0007669"/>
    <property type="project" value="TreeGrafter"/>
</dbReference>
<evidence type="ECO:0000256" key="5">
    <source>
        <dbReference type="ARBA" id="ARBA00022833"/>
    </source>
</evidence>
<evidence type="ECO:0000256" key="2">
    <source>
        <dbReference type="ARBA" id="ARBA00022723"/>
    </source>
</evidence>
<feature type="region of interest" description="Disordered" evidence="9">
    <location>
        <begin position="66"/>
        <end position="85"/>
    </location>
</feature>
<dbReference type="InterPro" id="IPR036236">
    <property type="entry name" value="Znf_C2H2_sf"/>
</dbReference>
<keyword evidence="5" id="KW-0862">Zinc</keyword>
<dbReference type="InterPro" id="IPR014898">
    <property type="entry name" value="Znf_C2H2_LYAR"/>
</dbReference>
<feature type="region of interest" description="Disordered" evidence="9">
    <location>
        <begin position="278"/>
        <end position="375"/>
    </location>
</feature>
<comment type="subcellular location">
    <subcellularLocation>
        <location evidence="1">Nucleus</location>
    </subcellularLocation>
</comment>
<evidence type="ECO:0000256" key="4">
    <source>
        <dbReference type="ARBA" id="ARBA00022771"/>
    </source>
</evidence>
<keyword evidence="4 8" id="KW-0863">Zinc-finger</keyword>
<keyword evidence="3" id="KW-0677">Repeat</keyword>
<dbReference type="AlphaFoldDB" id="A0A6J3MC08"/>
<evidence type="ECO:0000313" key="12">
    <source>
        <dbReference type="RefSeq" id="XP_033461408.1"/>
    </source>
</evidence>
<evidence type="ECO:0000256" key="8">
    <source>
        <dbReference type="PROSITE-ProRule" id="PRU01145"/>
    </source>
</evidence>
<evidence type="ECO:0000259" key="10">
    <source>
        <dbReference type="Pfam" id="PF08790"/>
    </source>
</evidence>
<keyword evidence="6" id="KW-0539">Nucleus</keyword>
<keyword evidence="11" id="KW-1185">Reference proteome</keyword>
<evidence type="ECO:0000256" key="1">
    <source>
        <dbReference type="ARBA" id="ARBA00004123"/>
    </source>
</evidence>
<dbReference type="GO" id="GO:0003677">
    <property type="term" value="F:DNA binding"/>
    <property type="evidence" value="ECO:0007669"/>
    <property type="project" value="InterPro"/>
</dbReference>
<dbReference type="FunFam" id="3.30.1490.490:FF:000001">
    <property type="entry name" value="cell growth-regulating nucleolar protein-like"/>
    <property type="match status" value="1"/>
</dbReference>
<organism evidence="12">
    <name type="scientific">Dissoconium aciculare CBS 342.82</name>
    <dbReference type="NCBI Taxonomy" id="1314786"/>
    <lineage>
        <taxon>Eukaryota</taxon>
        <taxon>Fungi</taxon>
        <taxon>Dikarya</taxon>
        <taxon>Ascomycota</taxon>
        <taxon>Pezizomycotina</taxon>
        <taxon>Dothideomycetes</taxon>
        <taxon>Dothideomycetidae</taxon>
        <taxon>Mycosphaerellales</taxon>
        <taxon>Dissoconiaceae</taxon>
        <taxon>Dissoconium</taxon>
    </lineage>
</organism>
<dbReference type="Pfam" id="PF08790">
    <property type="entry name" value="zf-LYAR"/>
    <property type="match status" value="1"/>
</dbReference>
<comment type="similarity">
    <text evidence="7">Belongs to the UPF0743 family.</text>
</comment>
<accession>A0A6J3MC08</accession>
<feature type="region of interest" description="Disordered" evidence="9">
    <location>
        <begin position="193"/>
        <end position="266"/>
    </location>
</feature>
<reference evidence="12" key="1">
    <citation type="submission" date="2020-01" db="EMBL/GenBank/DDBJ databases">
        <authorList>
            <consortium name="DOE Joint Genome Institute"/>
            <person name="Haridas S."/>
            <person name="Albert R."/>
            <person name="Binder M."/>
            <person name="Bloem J."/>
            <person name="Labutti K."/>
            <person name="Salamov A."/>
            <person name="Andreopoulos B."/>
            <person name="Baker S.E."/>
            <person name="Barry K."/>
            <person name="Bills G."/>
            <person name="Bluhm B.H."/>
            <person name="Cannon C."/>
            <person name="Castanera R."/>
            <person name="Culley D.E."/>
            <person name="Daum C."/>
            <person name="Ezra D."/>
            <person name="Gonzalez J.B."/>
            <person name="Henrissat B."/>
            <person name="Kuo A."/>
            <person name="Liang C."/>
            <person name="Lipzen A."/>
            <person name="Lutzoni F."/>
            <person name="Magnuson J."/>
            <person name="Mondo S."/>
            <person name="Nolan M."/>
            <person name="Ohm R."/>
            <person name="Pangilinan J."/>
            <person name="Park H.-J."/>
            <person name="Ramirez L."/>
            <person name="Alfaro M."/>
            <person name="Sun H."/>
            <person name="Tritt A."/>
            <person name="Yoshinaga Y."/>
            <person name="Zwiers L.-H."/>
            <person name="Turgeon B.G."/>
            <person name="Goodwin S.B."/>
            <person name="Spatafora J.W."/>
            <person name="Crous P.W."/>
            <person name="Grigoriev I.V."/>
        </authorList>
    </citation>
    <scope>NUCLEOTIDE SEQUENCE</scope>
    <source>
        <strain evidence="12">CBS 342.82</strain>
    </source>
</reference>
<feature type="compositionally biased region" description="Polar residues" evidence="9">
    <location>
        <begin position="313"/>
        <end position="329"/>
    </location>
</feature>
<proteinExistence type="inferred from homology"/>
<dbReference type="GO" id="GO:0006364">
    <property type="term" value="P:rRNA processing"/>
    <property type="evidence" value="ECO:0007669"/>
    <property type="project" value="TreeGrafter"/>
</dbReference>
<sequence>MVSFSCENCGDVLTKKKLDPHRNQCRGASYTCLDCMVHFEGFDYRSHTSCISEAQKYQGHLYREKDNKKGKNDRRKSVGGQDKSQDMVYKGAYVEDARDDDGSQAVAIVDVPPRAPTPPTAYQQEPLQEAVNVFDYLVEDATPNTHGQYREIEDGRYDSQYSNGEDARYLNKGYSYGNSAVTPSNRKYDSFAQYDDSQQSQASMAPPSYVTPAPKDRNKEGRSDKKRKRGTVDELDLSTSKRPVSRDENMPDAPAGRTLHSGLTGGLSRLITSPEFYEDRIDAGPTPISPIKRSKREGDFEKINGRDDRRKSSYGTQASSMVSGTTASTRYHDDVGHRKRSSRHRDSVSSADEPGSVRRSSHRNSSVQPSNNNALTTYSTRAELFMSFITKGPDSERGLSVNKVLKRYHRERETRNGEEKEDDDKELFKGLRLRRNERGEIVLFAA</sequence>
<feature type="compositionally biased region" description="Basic and acidic residues" evidence="9">
    <location>
        <begin position="214"/>
        <end position="223"/>
    </location>
</feature>
<feature type="compositionally biased region" description="Low complexity" evidence="9">
    <location>
        <begin position="193"/>
        <end position="208"/>
    </location>
</feature>
<dbReference type="PROSITE" id="PS51804">
    <property type="entry name" value="ZF_C2HC_LYAR"/>
    <property type="match status" value="2"/>
</dbReference>
<evidence type="ECO:0000313" key="11">
    <source>
        <dbReference type="Proteomes" id="UP000504637"/>
    </source>
</evidence>
<reference evidence="12" key="3">
    <citation type="submission" date="2025-08" db="UniProtKB">
        <authorList>
            <consortium name="RefSeq"/>
        </authorList>
    </citation>
    <scope>IDENTIFICATION</scope>
    <source>
        <strain evidence="12">CBS 342.82</strain>
    </source>
</reference>
<evidence type="ECO:0000256" key="3">
    <source>
        <dbReference type="ARBA" id="ARBA00022737"/>
    </source>
</evidence>
<dbReference type="InterPro" id="IPR039999">
    <property type="entry name" value="LYAR"/>
</dbReference>
<feature type="compositionally biased region" description="Basic and acidic residues" evidence="9">
    <location>
        <begin position="296"/>
        <end position="311"/>
    </location>
</feature>
<reference evidence="12" key="2">
    <citation type="submission" date="2020-04" db="EMBL/GenBank/DDBJ databases">
        <authorList>
            <consortium name="NCBI Genome Project"/>
        </authorList>
    </citation>
    <scope>NUCLEOTIDE SEQUENCE</scope>
    <source>
        <strain evidence="12">CBS 342.82</strain>
    </source>
</reference>
<protein>
    <recommendedName>
        <fullName evidence="10">Zinc finger C2H2 LYAR-type domain-containing protein</fullName>
    </recommendedName>
</protein>
<keyword evidence="2" id="KW-0479">Metal-binding</keyword>
<dbReference type="GeneID" id="54362287"/>
<feature type="domain" description="Zinc finger C2H2 LYAR-type" evidence="10">
    <location>
        <begin position="30"/>
        <end position="57"/>
    </location>
</feature>
<evidence type="ECO:0000256" key="7">
    <source>
        <dbReference type="ARBA" id="ARBA00061084"/>
    </source>
</evidence>
<evidence type="ECO:0000256" key="9">
    <source>
        <dbReference type="SAM" id="MobiDB-lite"/>
    </source>
</evidence>
<dbReference type="PANTHER" id="PTHR13100:SF10">
    <property type="entry name" value="CELL GROWTH-REGULATING NUCLEOLAR PROTEIN"/>
    <property type="match status" value="1"/>
</dbReference>
<dbReference type="PANTHER" id="PTHR13100">
    <property type="entry name" value="CELL GROWTH-REGULATING NUCLEOLAR PROTEIN LYAR"/>
    <property type="match status" value="1"/>
</dbReference>
<dbReference type="GO" id="GO:0008270">
    <property type="term" value="F:zinc ion binding"/>
    <property type="evidence" value="ECO:0007669"/>
    <property type="project" value="UniProtKB-KW"/>
</dbReference>
<gene>
    <name evidence="12" type="ORF">K489DRAFT_378781</name>
</gene>
<evidence type="ECO:0000256" key="6">
    <source>
        <dbReference type="ARBA" id="ARBA00023242"/>
    </source>
</evidence>
<dbReference type="RefSeq" id="XP_033461408.1">
    <property type="nucleotide sequence ID" value="XM_033604487.1"/>
</dbReference>